<reference evidence="1" key="1">
    <citation type="submission" date="2024-02" db="EMBL/GenBank/DDBJ databases">
        <title>Metagenome Assembled Genome of Zalaria obscura JY119.</title>
        <authorList>
            <person name="Vighnesh L."/>
            <person name="Jagadeeshwari U."/>
            <person name="Venkata Ramana C."/>
            <person name="Sasikala C."/>
        </authorList>
    </citation>
    <scope>NUCLEOTIDE SEQUENCE</scope>
    <source>
        <strain evidence="1">JY119</strain>
    </source>
</reference>
<comment type="caution">
    <text evidence="1">The sequence shown here is derived from an EMBL/GenBank/DDBJ whole genome shotgun (WGS) entry which is preliminary data.</text>
</comment>
<sequence length="387" mass="44101">MRTKQLVMKPKVMTTPKRASAARNMSMKEPVHAGPDNLEDKSDKTFTDDSEVEDIPHPQKRKANDHTGRSGTKKVKITAKNGRAQKTNGTEDDISKAASIPESTKASVNDGHFEDSEEDEDDEDYSAVINPQKRGLLERISVIRQRIGGLHHLPIDFRLDTRMQLEMFSEFIMAQDDESLWLVKVRDNVNWMLELASGRSGTQNWTMVKDFLDNLTAGITFGAVREKTNAAEKMIEEKKNREKQLKEAKLELGVMNKLHKANEKLERDKKETQKRLSDMVSKNKAMEKKVKDMQKEVGKLGSKIATAAEKELDVKILAEKEAARVLVNHANEQARIWRDQLEDARKEAREHYEASKRNIALAHQKDKVISVKEALVNRLARENQQRG</sequence>
<name>A0ACC3SJX3_9PEZI</name>
<protein>
    <submittedName>
        <fullName evidence="1">Uncharacterized protein</fullName>
    </submittedName>
</protein>
<dbReference type="EMBL" id="JAMKPW020000007">
    <property type="protein sequence ID" value="KAK8216876.1"/>
    <property type="molecule type" value="Genomic_DNA"/>
</dbReference>
<evidence type="ECO:0000313" key="1">
    <source>
        <dbReference type="EMBL" id="KAK8216876.1"/>
    </source>
</evidence>
<accession>A0ACC3SJX3</accession>
<proteinExistence type="predicted"/>
<dbReference type="Proteomes" id="UP001320706">
    <property type="component" value="Unassembled WGS sequence"/>
</dbReference>
<organism evidence="1 2">
    <name type="scientific">Zalaria obscura</name>
    <dbReference type="NCBI Taxonomy" id="2024903"/>
    <lineage>
        <taxon>Eukaryota</taxon>
        <taxon>Fungi</taxon>
        <taxon>Dikarya</taxon>
        <taxon>Ascomycota</taxon>
        <taxon>Pezizomycotina</taxon>
        <taxon>Dothideomycetes</taxon>
        <taxon>Dothideomycetidae</taxon>
        <taxon>Dothideales</taxon>
        <taxon>Zalariaceae</taxon>
        <taxon>Zalaria</taxon>
    </lineage>
</organism>
<evidence type="ECO:0000313" key="2">
    <source>
        <dbReference type="Proteomes" id="UP001320706"/>
    </source>
</evidence>
<keyword evidence="2" id="KW-1185">Reference proteome</keyword>
<gene>
    <name evidence="1" type="ORF">M8818_001839</name>
</gene>